<evidence type="ECO:0000313" key="4">
    <source>
        <dbReference type="Proteomes" id="UP001589627"/>
    </source>
</evidence>
<feature type="transmembrane region" description="Helical" evidence="2">
    <location>
        <begin position="48"/>
        <end position="68"/>
    </location>
</feature>
<feature type="transmembrane region" description="Helical" evidence="2">
    <location>
        <begin position="580"/>
        <end position="601"/>
    </location>
</feature>
<feature type="transmembrane region" description="Helical" evidence="2">
    <location>
        <begin position="198"/>
        <end position="222"/>
    </location>
</feature>
<organism evidence="3 4">
    <name type="scientific">Actinoallomurus acaciae</name>
    <dbReference type="NCBI Taxonomy" id="502577"/>
    <lineage>
        <taxon>Bacteria</taxon>
        <taxon>Bacillati</taxon>
        <taxon>Actinomycetota</taxon>
        <taxon>Actinomycetes</taxon>
        <taxon>Streptosporangiales</taxon>
        <taxon>Thermomonosporaceae</taxon>
        <taxon>Actinoallomurus</taxon>
    </lineage>
</organism>
<feature type="transmembrane region" description="Helical" evidence="2">
    <location>
        <begin position="548"/>
        <end position="568"/>
    </location>
</feature>
<feature type="region of interest" description="Disordered" evidence="1">
    <location>
        <begin position="1"/>
        <end position="27"/>
    </location>
</feature>
<reference evidence="3 4" key="1">
    <citation type="submission" date="2024-09" db="EMBL/GenBank/DDBJ databases">
        <authorList>
            <person name="Sun Q."/>
            <person name="Mori K."/>
        </authorList>
    </citation>
    <scope>NUCLEOTIDE SEQUENCE [LARGE SCALE GENOMIC DNA]</scope>
    <source>
        <strain evidence="3 4">TBRC 0563</strain>
    </source>
</reference>
<feature type="transmembrane region" description="Helical" evidence="2">
    <location>
        <begin position="234"/>
        <end position="258"/>
    </location>
</feature>
<protein>
    <recommendedName>
        <fullName evidence="5">Integral membrane protein</fullName>
    </recommendedName>
</protein>
<feature type="compositionally biased region" description="Basic and acidic residues" evidence="1">
    <location>
        <begin position="318"/>
        <end position="330"/>
    </location>
</feature>
<feature type="region of interest" description="Disordered" evidence="1">
    <location>
        <begin position="312"/>
        <end position="437"/>
    </location>
</feature>
<keyword evidence="2" id="KW-0472">Membrane</keyword>
<sequence length="649" mass="67978">MFRFQAPGAADTVGAPAPPPGDRPETRAAVASTGDDVFPGRAGYRRTAVWAAFIAVAFGAGAALRAAGALPVDPVPPLHASARLLIGPLVPASAVALAGVAVLPTIARRLRWRPLLAVAWLASALWAVILQWPDGVSRPLTAPTEYLAGLPAMGDHPLAWLRGFTRHLQEYPTHAKGHPPLPDLILWILRWTGLNEPVWAAALVIAVGTSSIAAIAMTIHTLADEETARRAVPFLVLAPMVICLATSMDALFLGVAAWSVTLTTKATAPAKGTIPLPPGGISPLQSSSPVDDGGKGFHRLWITVRMWAGDAARPTVRTARDVSRDARSRSSCDAQPPGSCDAQRPRSCDAPPPGSCDAQPQSSRDAQRPRSCDAPNSCAAPPSSSYDAQPPSSRDASPPSSRDTPSSCGAPSHGSCEVQLPISSDAQPNNPFDVRQTSSFDALPPRLARLLGVPHLRLPGLARRLPVAFGGGIVTGSLPYLNYGLVTILALPLAVFLLTRPRRAIVVGFVLGCAVVPLAFTLGGFLWWDGVIATHAAWAAGAGSDRPYVYFLVGDLAVLALIVGPVAAGALPYVLRRGRVLGVLVAAALLGVLALDLSGVTRGEVERIWLPYAAWLTAAGAIYRPPARRALLVQAVTALLIQALVRSPW</sequence>
<feature type="transmembrane region" description="Helical" evidence="2">
    <location>
        <begin position="115"/>
        <end position="133"/>
    </location>
</feature>
<dbReference type="Proteomes" id="UP001589627">
    <property type="component" value="Unassembled WGS sequence"/>
</dbReference>
<feature type="transmembrane region" description="Helical" evidence="2">
    <location>
        <begin position="480"/>
        <end position="498"/>
    </location>
</feature>
<name>A0ABV5YL93_9ACTN</name>
<feature type="transmembrane region" description="Helical" evidence="2">
    <location>
        <begin position="505"/>
        <end position="528"/>
    </location>
</feature>
<feature type="compositionally biased region" description="Low complexity" evidence="1">
    <location>
        <begin position="372"/>
        <end position="407"/>
    </location>
</feature>
<comment type="caution">
    <text evidence="3">The sequence shown here is derived from an EMBL/GenBank/DDBJ whole genome shotgun (WGS) entry which is preliminary data.</text>
</comment>
<dbReference type="EMBL" id="JBHLZP010000227">
    <property type="protein sequence ID" value="MFB9835798.1"/>
    <property type="molecule type" value="Genomic_DNA"/>
</dbReference>
<dbReference type="RefSeq" id="WP_378207998.1">
    <property type="nucleotide sequence ID" value="NZ_JBHLZP010000227.1"/>
</dbReference>
<evidence type="ECO:0008006" key="5">
    <source>
        <dbReference type="Google" id="ProtNLM"/>
    </source>
</evidence>
<feature type="compositionally biased region" description="Polar residues" evidence="1">
    <location>
        <begin position="421"/>
        <end position="437"/>
    </location>
</feature>
<keyword evidence="4" id="KW-1185">Reference proteome</keyword>
<feature type="region of interest" description="Disordered" evidence="1">
    <location>
        <begin position="269"/>
        <end position="290"/>
    </location>
</feature>
<gene>
    <name evidence="3" type="ORF">ACFFNX_26805</name>
</gene>
<feature type="transmembrane region" description="Helical" evidence="2">
    <location>
        <begin position="80"/>
        <end position="103"/>
    </location>
</feature>
<evidence type="ECO:0000256" key="2">
    <source>
        <dbReference type="SAM" id="Phobius"/>
    </source>
</evidence>
<proteinExistence type="predicted"/>
<evidence type="ECO:0000256" key="1">
    <source>
        <dbReference type="SAM" id="MobiDB-lite"/>
    </source>
</evidence>
<accession>A0ABV5YL93</accession>
<evidence type="ECO:0000313" key="3">
    <source>
        <dbReference type="EMBL" id="MFB9835798.1"/>
    </source>
</evidence>
<keyword evidence="2" id="KW-0812">Transmembrane</keyword>
<keyword evidence="2" id="KW-1133">Transmembrane helix</keyword>